<dbReference type="InterPro" id="IPR048365">
    <property type="entry name" value="TNP-like_RNaseH_N"/>
</dbReference>
<accession>A0A653CTM5</accession>
<dbReference type="Pfam" id="PF21789">
    <property type="entry name" value="TNP-like_RNaseH_C"/>
    <property type="match status" value="1"/>
</dbReference>
<feature type="domain" description="Transposable element P transposase-like GTP-binding insertion" evidence="2">
    <location>
        <begin position="125"/>
        <end position="240"/>
    </location>
</feature>
<organism evidence="4 5">
    <name type="scientific">Callosobruchus maculatus</name>
    <name type="common">Southern cowpea weevil</name>
    <name type="synonym">Pulse bruchid</name>
    <dbReference type="NCBI Taxonomy" id="64391"/>
    <lineage>
        <taxon>Eukaryota</taxon>
        <taxon>Metazoa</taxon>
        <taxon>Ecdysozoa</taxon>
        <taxon>Arthropoda</taxon>
        <taxon>Hexapoda</taxon>
        <taxon>Insecta</taxon>
        <taxon>Pterygota</taxon>
        <taxon>Neoptera</taxon>
        <taxon>Endopterygota</taxon>
        <taxon>Coleoptera</taxon>
        <taxon>Polyphaga</taxon>
        <taxon>Cucujiformia</taxon>
        <taxon>Chrysomeloidea</taxon>
        <taxon>Chrysomelidae</taxon>
        <taxon>Bruchinae</taxon>
        <taxon>Bruchini</taxon>
        <taxon>Callosobruchus</taxon>
    </lineage>
</organism>
<sequence length="445" mass="50617">MDIKQNLEFSKKTGFILGFEDLGEFGSRPVPAKRVLVLMIRGIYSNWKLPVSYYYSENGVRAEVLGKIIKNNLNLLRQCGLKLLGVICDQSTTNQKLFKTLKVTAEAPYFFHDDNKYYALFDTPHLLKSIRNNLLAGDFILHGHVISWNFVKRLFYLDKESHTARALPKITDRQINPNNFQKMSVKLATQIFSHSVAAAMKTTVQTKQLPDEALATANFIEDMDTLFDAMNSKFPHSKNAANRPLSDNNIEVIESLNKGINIMSNLQKIAVKHAQVDLLSPPCFSGIIQTINGIKVLHNDNKAEAQPYILTGRLNQDLFENLFSKYRQRGGYNKNPTVRTFDALFKSNCVNNLLKAPDESNCEPDEDIPLFEQDVQTVDANDSDIMSISSSASETSNPTESLEECSVTYFSGYLANKLLEKFRCEHCKKKLLERKIYEIKISYYY</sequence>
<evidence type="ECO:0000259" key="3">
    <source>
        <dbReference type="Pfam" id="PF21789"/>
    </source>
</evidence>
<feature type="domain" description="Transposable element P transposase-like RNase H C-terminal" evidence="3">
    <location>
        <begin position="314"/>
        <end position="346"/>
    </location>
</feature>
<feature type="domain" description="Transposable element P transposase-like RNase H" evidence="1">
    <location>
        <begin position="1"/>
        <end position="101"/>
    </location>
</feature>
<dbReference type="Proteomes" id="UP000410492">
    <property type="component" value="Unassembled WGS sequence"/>
</dbReference>
<dbReference type="OrthoDB" id="8190203at2759"/>
<evidence type="ECO:0000313" key="5">
    <source>
        <dbReference type="Proteomes" id="UP000410492"/>
    </source>
</evidence>
<protein>
    <recommendedName>
        <fullName evidence="6">Transposable element P transposase</fullName>
    </recommendedName>
</protein>
<evidence type="ECO:0000259" key="1">
    <source>
        <dbReference type="Pfam" id="PF21787"/>
    </source>
</evidence>
<evidence type="ECO:0008006" key="6">
    <source>
        <dbReference type="Google" id="ProtNLM"/>
    </source>
</evidence>
<name>A0A653CTM5_CALMS</name>
<dbReference type="EMBL" id="CAACVG010008849">
    <property type="protein sequence ID" value="VEN51244.1"/>
    <property type="molecule type" value="Genomic_DNA"/>
</dbReference>
<dbReference type="PANTHER" id="PTHR47577">
    <property type="entry name" value="THAP DOMAIN-CONTAINING PROTEIN 6"/>
    <property type="match status" value="1"/>
</dbReference>
<dbReference type="InterPro" id="IPR048367">
    <property type="entry name" value="TNP-like_RNaseH_C"/>
</dbReference>
<dbReference type="AlphaFoldDB" id="A0A653CTM5"/>
<dbReference type="InterPro" id="IPR048366">
    <property type="entry name" value="TNP-like_GBD"/>
</dbReference>
<evidence type="ECO:0000313" key="4">
    <source>
        <dbReference type="EMBL" id="VEN51244.1"/>
    </source>
</evidence>
<keyword evidence="5" id="KW-1185">Reference proteome</keyword>
<gene>
    <name evidence="4" type="ORF">CALMAC_LOCUS11773</name>
</gene>
<dbReference type="Pfam" id="PF21788">
    <property type="entry name" value="TNP-like_GBD"/>
    <property type="match status" value="1"/>
</dbReference>
<dbReference type="PANTHER" id="PTHR47577:SF2">
    <property type="entry name" value="THAP DOMAIN CONTAINING 9"/>
    <property type="match status" value="1"/>
</dbReference>
<evidence type="ECO:0000259" key="2">
    <source>
        <dbReference type="Pfam" id="PF21788"/>
    </source>
</evidence>
<reference evidence="4 5" key="1">
    <citation type="submission" date="2019-01" db="EMBL/GenBank/DDBJ databases">
        <authorList>
            <person name="Sayadi A."/>
        </authorList>
    </citation>
    <scope>NUCLEOTIDE SEQUENCE [LARGE SCALE GENOMIC DNA]</scope>
</reference>
<dbReference type="Pfam" id="PF21787">
    <property type="entry name" value="TNP-like_RNaseH_N"/>
    <property type="match status" value="1"/>
</dbReference>
<proteinExistence type="predicted"/>